<gene>
    <name evidence="1" type="ORF">OKA104_LOCUS53436</name>
</gene>
<proteinExistence type="predicted"/>
<dbReference type="EMBL" id="CAJOAY010033286">
    <property type="protein sequence ID" value="CAF4437613.1"/>
    <property type="molecule type" value="Genomic_DNA"/>
</dbReference>
<dbReference type="Proteomes" id="UP000663881">
    <property type="component" value="Unassembled WGS sequence"/>
</dbReference>
<name>A0A820RMC8_9BILA</name>
<evidence type="ECO:0000313" key="2">
    <source>
        <dbReference type="Proteomes" id="UP000663881"/>
    </source>
</evidence>
<evidence type="ECO:0000313" key="1">
    <source>
        <dbReference type="EMBL" id="CAF4437613.1"/>
    </source>
</evidence>
<sequence>MYKRTQAAENGHHNVCVVLIERNCCSLLAVNNQQLTAADLAENFGYSSLANELRLRSNPSLLQKATVVRLVIKKRNVPR</sequence>
<protein>
    <submittedName>
        <fullName evidence="1">Uncharacterized protein</fullName>
    </submittedName>
</protein>
<reference evidence="1" key="1">
    <citation type="submission" date="2021-02" db="EMBL/GenBank/DDBJ databases">
        <authorList>
            <person name="Nowell W R."/>
        </authorList>
    </citation>
    <scope>NUCLEOTIDE SEQUENCE</scope>
</reference>
<dbReference type="AlphaFoldDB" id="A0A820RMC8"/>
<accession>A0A820RMC8</accession>
<organism evidence="1 2">
    <name type="scientific">Adineta steineri</name>
    <dbReference type="NCBI Taxonomy" id="433720"/>
    <lineage>
        <taxon>Eukaryota</taxon>
        <taxon>Metazoa</taxon>
        <taxon>Spiralia</taxon>
        <taxon>Gnathifera</taxon>
        <taxon>Rotifera</taxon>
        <taxon>Eurotatoria</taxon>
        <taxon>Bdelloidea</taxon>
        <taxon>Adinetida</taxon>
        <taxon>Adinetidae</taxon>
        <taxon>Adineta</taxon>
    </lineage>
</organism>
<feature type="non-terminal residue" evidence="1">
    <location>
        <position position="1"/>
    </location>
</feature>
<comment type="caution">
    <text evidence="1">The sequence shown here is derived from an EMBL/GenBank/DDBJ whole genome shotgun (WGS) entry which is preliminary data.</text>
</comment>